<keyword evidence="5" id="KW-0812">Transmembrane</keyword>
<dbReference type="OrthoDB" id="1921305at2759"/>
<evidence type="ECO:0000256" key="9">
    <source>
        <dbReference type="ARBA" id="ARBA00023276"/>
    </source>
</evidence>
<evidence type="ECO:0000256" key="7">
    <source>
        <dbReference type="ARBA" id="ARBA00022991"/>
    </source>
</evidence>
<evidence type="ECO:0000256" key="5">
    <source>
        <dbReference type="ARBA" id="ARBA00022692"/>
    </source>
</evidence>
<keyword evidence="11" id="KW-1185">Reference proteome</keyword>
<dbReference type="InterPro" id="IPR036001">
    <property type="entry name" value="PS_II_antenna-like_sf"/>
</dbReference>
<dbReference type="EMBL" id="JAKOGI010005942">
    <property type="protein sequence ID" value="KAJ8419204.1"/>
    <property type="molecule type" value="Genomic_DNA"/>
</dbReference>
<evidence type="ECO:0000256" key="4">
    <source>
        <dbReference type="ARBA" id="ARBA00022640"/>
    </source>
</evidence>
<keyword evidence="4 10" id="KW-0934">Plastid</keyword>
<evidence type="ECO:0000256" key="1">
    <source>
        <dbReference type="ARBA" id="ARBA00004141"/>
    </source>
</evidence>
<name>A0A9Q1GH17_9CARY</name>
<dbReference type="InterPro" id="IPR000932">
    <property type="entry name" value="PS_antenna-like"/>
</dbReference>
<evidence type="ECO:0000313" key="11">
    <source>
        <dbReference type="Proteomes" id="UP001153076"/>
    </source>
</evidence>
<keyword evidence="2" id="KW-0148">Chlorophyll</keyword>
<evidence type="ECO:0000256" key="3">
    <source>
        <dbReference type="ARBA" id="ARBA00022531"/>
    </source>
</evidence>
<evidence type="ECO:0000256" key="8">
    <source>
        <dbReference type="ARBA" id="ARBA00023136"/>
    </source>
</evidence>
<dbReference type="Pfam" id="PF00421">
    <property type="entry name" value="PSII"/>
    <property type="match status" value="1"/>
</dbReference>
<evidence type="ECO:0008006" key="12">
    <source>
        <dbReference type="Google" id="ProtNLM"/>
    </source>
</evidence>
<protein>
    <recommendedName>
        <fullName evidence="12">Photosystem II CP47 chlorophyll apoprotein</fullName>
    </recommendedName>
</protein>
<dbReference type="GO" id="GO:0009767">
    <property type="term" value="P:photosynthetic electron transport chain"/>
    <property type="evidence" value="ECO:0007669"/>
    <property type="project" value="InterPro"/>
</dbReference>
<keyword evidence="10" id="KW-0150">Chloroplast</keyword>
<reference evidence="10" key="1">
    <citation type="submission" date="2022-04" db="EMBL/GenBank/DDBJ databases">
        <title>Carnegiea gigantea Genome sequencing and assembly v2.</title>
        <authorList>
            <person name="Copetti D."/>
            <person name="Sanderson M.J."/>
            <person name="Burquez A."/>
            <person name="Wojciechowski M.F."/>
        </authorList>
    </citation>
    <scope>NUCLEOTIDE SEQUENCE</scope>
    <source>
        <strain evidence="10">SGP5-SGP5p</strain>
        <tissue evidence="10">Aerial part</tissue>
    </source>
</reference>
<comment type="caution">
    <text evidence="10">The sequence shown here is derived from an EMBL/GenBank/DDBJ whole genome shotgun (WGS) entry which is preliminary data.</text>
</comment>
<comment type="subcellular location">
    <subcellularLocation>
        <location evidence="1">Membrane</location>
        <topology evidence="1">Multi-pass membrane protein</topology>
    </subcellularLocation>
</comment>
<accession>A0A9Q1GH17</accession>
<dbReference type="Gene3D" id="3.10.680.10">
    <property type="entry name" value="Photosystem II CP47 reaction center protein"/>
    <property type="match status" value="1"/>
</dbReference>
<gene>
    <name evidence="10" type="ORF">Cgig2_032358</name>
</gene>
<keyword evidence="7" id="KW-0157">Chromophore</keyword>
<keyword evidence="9" id="KW-0604">Photosystem II</keyword>
<geneLocation type="chloroplast" evidence="10"/>
<dbReference type="Proteomes" id="UP001153076">
    <property type="component" value="Unassembled WGS sequence"/>
</dbReference>
<dbReference type="GO" id="GO:0016168">
    <property type="term" value="F:chlorophyll binding"/>
    <property type="evidence" value="ECO:0007669"/>
    <property type="project" value="UniProtKB-KW"/>
</dbReference>
<evidence type="ECO:0000256" key="2">
    <source>
        <dbReference type="ARBA" id="ARBA00022494"/>
    </source>
</evidence>
<keyword evidence="8" id="KW-0472">Membrane</keyword>
<evidence type="ECO:0000313" key="10">
    <source>
        <dbReference type="EMBL" id="KAJ8419204.1"/>
    </source>
</evidence>
<dbReference type="GO" id="GO:0009523">
    <property type="term" value="C:photosystem II"/>
    <property type="evidence" value="ECO:0007669"/>
    <property type="project" value="UniProtKB-KW"/>
</dbReference>
<keyword evidence="6" id="KW-1133">Transmembrane helix</keyword>
<proteinExistence type="predicted"/>
<keyword evidence="3" id="KW-0602">Photosynthesis</keyword>
<organism evidence="10 11">
    <name type="scientific">Carnegiea gigantea</name>
    <dbReference type="NCBI Taxonomy" id="171969"/>
    <lineage>
        <taxon>Eukaryota</taxon>
        <taxon>Viridiplantae</taxon>
        <taxon>Streptophyta</taxon>
        <taxon>Embryophyta</taxon>
        <taxon>Tracheophyta</taxon>
        <taxon>Spermatophyta</taxon>
        <taxon>Magnoliopsida</taxon>
        <taxon>eudicotyledons</taxon>
        <taxon>Gunneridae</taxon>
        <taxon>Pentapetalae</taxon>
        <taxon>Caryophyllales</taxon>
        <taxon>Cactineae</taxon>
        <taxon>Cactaceae</taxon>
        <taxon>Cactoideae</taxon>
        <taxon>Echinocereeae</taxon>
        <taxon>Carnegiea</taxon>
    </lineage>
</organism>
<evidence type="ECO:0000256" key="6">
    <source>
        <dbReference type="ARBA" id="ARBA00022989"/>
    </source>
</evidence>
<dbReference type="SUPFAM" id="SSF161077">
    <property type="entry name" value="Photosystem II antenna protein-like"/>
    <property type="match status" value="1"/>
</dbReference>
<dbReference type="AlphaFoldDB" id="A0A9Q1GH17"/>
<sequence>MGRLEYYGGDYNGSGRNSLSSYCSGDIGHISSFCCCRNDVVWFSNYSDRIIWSHSLSMGSGILSARNIPKSVTVEFYGGELNGVSYSDPATVKKYARRAQLGEIFELDRATLKSDGVFRSSPRGWFTFGHASFALLFFFGHIWHGARTLFRDVFAGIDPDLDAQVEFGAFQKLGDPTTRRQGV</sequence>